<dbReference type="Pfam" id="PF00989">
    <property type="entry name" value="PAS"/>
    <property type="match status" value="1"/>
</dbReference>
<keyword evidence="2" id="KW-0418">Kinase</keyword>
<dbReference type="SUPFAM" id="SSF55874">
    <property type="entry name" value="ATPase domain of HSP90 chaperone/DNA topoisomerase II/histidine kinase"/>
    <property type="match status" value="1"/>
</dbReference>
<feature type="domain" description="Histidine kinase" evidence="4">
    <location>
        <begin position="459"/>
        <end position="551"/>
    </location>
</feature>
<evidence type="ECO:0000256" key="1">
    <source>
        <dbReference type="ARBA" id="ARBA00022679"/>
    </source>
</evidence>
<feature type="domain" description="PAS" evidence="5">
    <location>
        <begin position="89"/>
        <end position="140"/>
    </location>
</feature>
<dbReference type="GO" id="GO:0000155">
    <property type="term" value="F:phosphorelay sensor kinase activity"/>
    <property type="evidence" value="ECO:0007669"/>
    <property type="project" value="InterPro"/>
</dbReference>
<dbReference type="InterPro" id="IPR013655">
    <property type="entry name" value="PAS_fold_3"/>
</dbReference>
<dbReference type="InterPro" id="IPR036890">
    <property type="entry name" value="HATPase_C_sf"/>
</dbReference>
<dbReference type="InterPro" id="IPR011712">
    <property type="entry name" value="Sig_transdc_His_kin_sub3_dim/P"/>
</dbReference>
<feature type="domain" description="PAS" evidence="5">
    <location>
        <begin position="212"/>
        <end position="286"/>
    </location>
</feature>
<keyword evidence="3" id="KW-0902">Two-component regulatory system</keyword>
<dbReference type="NCBIfam" id="TIGR00229">
    <property type="entry name" value="sensory_box"/>
    <property type="match status" value="2"/>
</dbReference>
<evidence type="ECO:0000256" key="3">
    <source>
        <dbReference type="ARBA" id="ARBA00023012"/>
    </source>
</evidence>
<dbReference type="GO" id="GO:0046983">
    <property type="term" value="F:protein dimerization activity"/>
    <property type="evidence" value="ECO:0007669"/>
    <property type="project" value="InterPro"/>
</dbReference>
<evidence type="ECO:0000259" key="4">
    <source>
        <dbReference type="PROSITE" id="PS50109"/>
    </source>
</evidence>
<dbReference type="InterPro" id="IPR050482">
    <property type="entry name" value="Sensor_HK_TwoCompSys"/>
</dbReference>
<evidence type="ECO:0000259" key="5">
    <source>
        <dbReference type="PROSITE" id="PS50112"/>
    </source>
</evidence>
<dbReference type="InterPro" id="IPR035965">
    <property type="entry name" value="PAS-like_dom_sf"/>
</dbReference>
<accession>A0A6P1DLN8</accession>
<dbReference type="AlphaFoldDB" id="A0A6P1DLN8"/>
<dbReference type="Gene3D" id="1.20.5.1930">
    <property type="match status" value="1"/>
</dbReference>
<dbReference type="Proteomes" id="UP000471640">
    <property type="component" value="Unassembled WGS sequence"/>
</dbReference>
<name>A0A6P1DLN8_9GAMM</name>
<dbReference type="GO" id="GO:0016020">
    <property type="term" value="C:membrane"/>
    <property type="evidence" value="ECO:0007669"/>
    <property type="project" value="InterPro"/>
</dbReference>
<dbReference type="SMART" id="SM00387">
    <property type="entry name" value="HATPase_c"/>
    <property type="match status" value="1"/>
</dbReference>
<sequence>MIESGFAIDGLRAAIMDALADILVIAPMLHLLFVVPTARAFRSQRALEQALRESHDALEQRVLARTNALREANALLQAEMADRIRVQQAVEFQASLLHAVEEAVIATDPDGRICYWNRFAEALYGWCAEDVQGRPVTEVLSFEATDGRPSDYLGASHAKKGWVGWVDAVRRDMTRFPAYVVCSELPPESGGYVIVCLDITFLEKAEEALRASEERYVSLVENSPTGIVLMKDGRLIFSNQRFADILGYSLAELSGIEVAPLVHPDDRAQIRAHEMGDGLDSIVSARCECRFLSKTDELRWVMLKSVKVDLLEGRATLCNIQDVTEEKRLEAELRNLSGRLLTVQEEERARVARDLHDSLGQTLTTIKLMVDVTVTQTWPQERRADMQRLKALMPTIQDAIEELRRISYALRPPMLDSLGIMSTLNWCLRELRQTCPGLTIVDALMAKEPEIPADLKAPIYRIFQEATNNALKHSRATTLSVGLARNGASLKFWVTDDGEGFDPRAVNRSAGDPGVGLTSIRERATLSGGRFSLISAPDEGTQIEILWQLSTPHEERLGSSLR</sequence>
<dbReference type="InterPro" id="IPR013767">
    <property type="entry name" value="PAS_fold"/>
</dbReference>
<protein>
    <submittedName>
        <fullName evidence="6">PAS domain S-box protein</fullName>
    </submittedName>
</protein>
<dbReference type="InterPro" id="IPR003594">
    <property type="entry name" value="HATPase_dom"/>
</dbReference>
<reference evidence="6 7" key="2">
    <citation type="submission" date="2020-02" db="EMBL/GenBank/DDBJ databases">
        <title>Genome sequences of Thiorhodococcus mannitoliphagus and Thiorhodococcus minor, purple sulfur photosynthetic bacteria in the gammaproteobacterial family, Chromatiaceae.</title>
        <authorList>
            <person name="Aviles F.A."/>
            <person name="Meyer T.E."/>
            <person name="Kyndt J.A."/>
        </authorList>
    </citation>
    <scope>NUCLEOTIDE SEQUENCE [LARGE SCALE GENOMIC DNA]</scope>
    <source>
        <strain evidence="6 7">DSM 18266</strain>
    </source>
</reference>
<dbReference type="SMART" id="SM00091">
    <property type="entry name" value="PAS"/>
    <property type="match status" value="2"/>
</dbReference>
<dbReference type="Pfam" id="PF08447">
    <property type="entry name" value="PAS_3"/>
    <property type="match status" value="1"/>
</dbReference>
<dbReference type="PANTHER" id="PTHR24421">
    <property type="entry name" value="NITRATE/NITRITE SENSOR PROTEIN NARX-RELATED"/>
    <property type="match status" value="1"/>
</dbReference>
<dbReference type="PROSITE" id="PS50112">
    <property type="entry name" value="PAS"/>
    <property type="match status" value="2"/>
</dbReference>
<dbReference type="CDD" id="cd16917">
    <property type="entry name" value="HATPase_UhpB-NarQ-NarX-like"/>
    <property type="match status" value="1"/>
</dbReference>
<dbReference type="PROSITE" id="PS50109">
    <property type="entry name" value="HIS_KIN"/>
    <property type="match status" value="1"/>
</dbReference>
<dbReference type="Pfam" id="PF02518">
    <property type="entry name" value="HATPase_c"/>
    <property type="match status" value="1"/>
</dbReference>
<dbReference type="SUPFAM" id="SSF55785">
    <property type="entry name" value="PYP-like sensor domain (PAS domain)"/>
    <property type="match status" value="2"/>
</dbReference>
<dbReference type="InterPro" id="IPR000014">
    <property type="entry name" value="PAS"/>
</dbReference>
<keyword evidence="7" id="KW-1185">Reference proteome</keyword>
<gene>
    <name evidence="6" type="ORF">G3480_01270</name>
</gene>
<dbReference type="GO" id="GO:0006355">
    <property type="term" value="P:regulation of DNA-templated transcription"/>
    <property type="evidence" value="ECO:0007669"/>
    <property type="project" value="InterPro"/>
</dbReference>
<dbReference type="InterPro" id="IPR005467">
    <property type="entry name" value="His_kinase_dom"/>
</dbReference>
<evidence type="ECO:0000313" key="6">
    <source>
        <dbReference type="EMBL" id="NEX18958.1"/>
    </source>
</evidence>
<reference evidence="7" key="1">
    <citation type="journal article" date="2020" name="Microbiol. Resour. Announc.">
        <title>Draft Genome Sequences of Thiorhodococcus mannitoliphagus and Thiorhodococcus minor, Purple Sulfur Photosynthetic Bacteria in the Gammaproteobacterial Family Chromatiaceae.</title>
        <authorList>
            <person name="Aviles F.A."/>
            <person name="Meyer T.E."/>
            <person name="Kyndt J.A."/>
        </authorList>
    </citation>
    <scope>NUCLEOTIDE SEQUENCE [LARGE SCALE GENOMIC DNA]</scope>
    <source>
        <strain evidence="7">DSM 18266</strain>
    </source>
</reference>
<evidence type="ECO:0000256" key="2">
    <source>
        <dbReference type="ARBA" id="ARBA00022777"/>
    </source>
</evidence>
<dbReference type="EMBL" id="JAAIJR010000003">
    <property type="protein sequence ID" value="NEX18958.1"/>
    <property type="molecule type" value="Genomic_DNA"/>
</dbReference>
<comment type="caution">
    <text evidence="6">The sequence shown here is derived from an EMBL/GenBank/DDBJ whole genome shotgun (WGS) entry which is preliminary data.</text>
</comment>
<evidence type="ECO:0000313" key="7">
    <source>
        <dbReference type="Proteomes" id="UP000471640"/>
    </source>
</evidence>
<dbReference type="Pfam" id="PF07730">
    <property type="entry name" value="HisKA_3"/>
    <property type="match status" value="1"/>
</dbReference>
<organism evidence="6 7">
    <name type="scientific">Thiorhodococcus mannitoliphagus</name>
    <dbReference type="NCBI Taxonomy" id="329406"/>
    <lineage>
        <taxon>Bacteria</taxon>
        <taxon>Pseudomonadati</taxon>
        <taxon>Pseudomonadota</taxon>
        <taxon>Gammaproteobacteria</taxon>
        <taxon>Chromatiales</taxon>
        <taxon>Chromatiaceae</taxon>
        <taxon>Thiorhodococcus</taxon>
    </lineage>
</organism>
<proteinExistence type="predicted"/>
<dbReference type="RefSeq" id="WP_164651843.1">
    <property type="nucleotide sequence ID" value="NZ_JAAIJR010000003.1"/>
</dbReference>
<dbReference type="Gene3D" id="3.30.565.10">
    <property type="entry name" value="Histidine kinase-like ATPase, C-terminal domain"/>
    <property type="match status" value="1"/>
</dbReference>
<keyword evidence="1" id="KW-0808">Transferase</keyword>
<dbReference type="Gene3D" id="3.30.450.20">
    <property type="entry name" value="PAS domain"/>
    <property type="match status" value="2"/>
</dbReference>
<dbReference type="CDD" id="cd00130">
    <property type="entry name" value="PAS"/>
    <property type="match status" value="2"/>
</dbReference>